<accession>A0A6P8CAQ8</accession>
<gene>
    <name evidence="5 6" type="primary">LOC116193568</name>
    <name evidence="3 4" type="synonym">LOC116190414</name>
</gene>
<dbReference type="PANTHER" id="PTHR36366:SF1">
    <property type="entry name" value="PROTEIN RDM1"/>
    <property type="match status" value="1"/>
</dbReference>
<name>A0A6P8CAQ8_PUNGR</name>
<dbReference type="GeneID" id="116193568"/>
<dbReference type="PANTHER" id="PTHR36366">
    <property type="entry name" value="PROTEIN RDM1"/>
    <property type="match status" value="1"/>
</dbReference>
<dbReference type="RefSeq" id="XP_031375958.1">
    <property type="nucleotide sequence ID" value="XM_031520098.1"/>
</dbReference>
<dbReference type="GO" id="GO:0000419">
    <property type="term" value="C:RNA polymerase V complex"/>
    <property type="evidence" value="ECO:0007669"/>
    <property type="project" value="TreeGrafter"/>
</dbReference>
<reference evidence="3 4" key="2">
    <citation type="submission" date="2025-04" db="UniProtKB">
        <authorList>
            <consortium name="RefSeq"/>
        </authorList>
    </citation>
    <scope>IDENTIFICATION</scope>
    <source>
        <tissue evidence="3 4">Leaf</tissue>
    </source>
</reference>
<dbReference type="Gene3D" id="1.20.120.690">
    <property type="entry name" value="RDM1 protein domain"/>
    <property type="match status" value="1"/>
</dbReference>
<dbReference type="RefSeq" id="XP_031378173.1">
    <property type="nucleotide sequence ID" value="XM_031522313.1"/>
</dbReference>
<evidence type="ECO:0000313" key="3">
    <source>
        <dbReference type="RefSeq" id="XP_031375957.1"/>
    </source>
</evidence>
<protein>
    <submittedName>
        <fullName evidence="3 4">Protein RDM1-like</fullName>
    </submittedName>
</protein>
<evidence type="ECO:0000313" key="4">
    <source>
        <dbReference type="RefSeq" id="XP_031375958.1"/>
    </source>
</evidence>
<reference evidence="2" key="1">
    <citation type="journal article" date="2020" name="Plant Biotechnol. J.">
        <title>The pomegranate (Punica granatum L.) draft genome dissects genetic divergence between soft- and hard-seeded cultivars.</title>
        <authorList>
            <person name="Luo X."/>
            <person name="Li H."/>
            <person name="Wu Z."/>
            <person name="Yao W."/>
            <person name="Zhao P."/>
            <person name="Cao D."/>
            <person name="Yu H."/>
            <person name="Li K."/>
            <person name="Poudel K."/>
            <person name="Zhao D."/>
            <person name="Zhang F."/>
            <person name="Xia X."/>
            <person name="Chen L."/>
            <person name="Wang Q."/>
            <person name="Jing D."/>
            <person name="Cao S."/>
        </authorList>
    </citation>
    <scope>NUCLEOTIDE SEQUENCE [LARGE SCALE GENOMIC DNA]</scope>
</reference>
<evidence type="ECO:0000313" key="6">
    <source>
        <dbReference type="RefSeq" id="XP_031378174.1"/>
    </source>
</evidence>
<dbReference type="GO" id="GO:0080188">
    <property type="term" value="P:gene silencing by siRNA-directed DNA methylation"/>
    <property type="evidence" value="ECO:0007669"/>
    <property type="project" value="InterPro"/>
</dbReference>
<evidence type="ECO:0000313" key="5">
    <source>
        <dbReference type="RefSeq" id="XP_031378173.1"/>
    </source>
</evidence>
<dbReference type="InterPro" id="IPR015270">
    <property type="entry name" value="RDM1_plant"/>
</dbReference>
<keyword evidence="2" id="KW-1185">Reference proteome</keyword>
<dbReference type="RefSeq" id="XP_031378174.1">
    <property type="nucleotide sequence ID" value="XM_031522314.1"/>
</dbReference>
<dbReference type="RefSeq" id="XP_031375957.1">
    <property type="nucleotide sequence ID" value="XM_031520097.1"/>
</dbReference>
<evidence type="ECO:0000256" key="1">
    <source>
        <dbReference type="SAM" id="MobiDB-lite"/>
    </source>
</evidence>
<dbReference type="Pfam" id="PF09187">
    <property type="entry name" value="RdDM_RDM1"/>
    <property type="match status" value="1"/>
</dbReference>
<organism evidence="2 5">
    <name type="scientific">Punica granatum</name>
    <name type="common">Pomegranate</name>
    <dbReference type="NCBI Taxonomy" id="22663"/>
    <lineage>
        <taxon>Eukaryota</taxon>
        <taxon>Viridiplantae</taxon>
        <taxon>Streptophyta</taxon>
        <taxon>Embryophyta</taxon>
        <taxon>Tracheophyta</taxon>
        <taxon>Spermatophyta</taxon>
        <taxon>Magnoliopsida</taxon>
        <taxon>eudicotyledons</taxon>
        <taxon>Gunneridae</taxon>
        <taxon>Pentapetalae</taxon>
        <taxon>rosids</taxon>
        <taxon>malvids</taxon>
        <taxon>Myrtales</taxon>
        <taxon>Lythraceae</taxon>
        <taxon>Punica</taxon>
    </lineage>
</organism>
<dbReference type="InterPro" id="IPR036319">
    <property type="entry name" value="RDM1_sf"/>
</dbReference>
<feature type="compositionally biased region" description="Low complexity" evidence="1">
    <location>
        <begin position="16"/>
        <end position="37"/>
    </location>
</feature>
<sequence>MKRARPWDDPVDFVQSEESSSSDVEMESPCPISKPSSIKSTIEIPTRQLSSEERLLQRAEIYQLYMKQIPIPTERGSLVPCSSWTELGRSLKVLYRQPLHYLTNILLKKWDQERIGTKDEDQPLDAIIHPAKAEATIWLVEEVHRLTSSHHHLAQLWLLNPLYQAYVDSIVPEVYSKKR</sequence>
<dbReference type="AlphaFoldDB" id="A0A6P8CAQ8"/>
<dbReference type="SUPFAM" id="SSF109920">
    <property type="entry name" value="Hypothetical protein At3g22680"/>
    <property type="match status" value="1"/>
</dbReference>
<dbReference type="OrthoDB" id="1906229at2759"/>
<evidence type="ECO:0000313" key="2">
    <source>
        <dbReference type="Proteomes" id="UP000515151"/>
    </source>
</evidence>
<feature type="region of interest" description="Disordered" evidence="1">
    <location>
        <begin position="1"/>
        <end position="37"/>
    </location>
</feature>
<dbReference type="Proteomes" id="UP000515151">
    <property type="component" value="Chromosome 2"/>
</dbReference>
<proteinExistence type="predicted"/>